<keyword evidence="3" id="KW-1185">Reference proteome</keyword>
<dbReference type="Gene3D" id="3.30.450.180">
    <property type="match status" value="1"/>
</dbReference>
<dbReference type="InterPro" id="IPR001387">
    <property type="entry name" value="Cro/C1-type_HTH"/>
</dbReference>
<accession>A0A329LYF1</accession>
<proteinExistence type="predicted"/>
<dbReference type="OrthoDB" id="5346389at2"/>
<gene>
    <name evidence="2" type="ORF">DQG23_36340</name>
</gene>
<dbReference type="Proteomes" id="UP000250369">
    <property type="component" value="Unassembled WGS sequence"/>
</dbReference>
<dbReference type="AlphaFoldDB" id="A0A329LYF1"/>
<evidence type="ECO:0000313" key="3">
    <source>
        <dbReference type="Proteomes" id="UP000250369"/>
    </source>
</evidence>
<reference evidence="2 3" key="1">
    <citation type="journal article" date="2009" name="Int. J. Syst. Evol. Microbiol.">
        <title>Paenibacillus contaminans sp. nov., isolated from a contaminated laboratory plate.</title>
        <authorList>
            <person name="Chou J.H."/>
            <person name="Lee J.H."/>
            <person name="Lin M.C."/>
            <person name="Chang P.S."/>
            <person name="Arun A.B."/>
            <person name="Young C.C."/>
            <person name="Chen W.M."/>
        </authorList>
    </citation>
    <scope>NUCLEOTIDE SEQUENCE [LARGE SCALE GENOMIC DNA]</scope>
    <source>
        <strain evidence="2 3">CKOBP-6</strain>
    </source>
</reference>
<dbReference type="GO" id="GO:0003677">
    <property type="term" value="F:DNA binding"/>
    <property type="evidence" value="ECO:0007669"/>
    <property type="project" value="InterPro"/>
</dbReference>
<dbReference type="InterPro" id="IPR010982">
    <property type="entry name" value="Lambda_DNA-bd_dom_sf"/>
</dbReference>
<comment type="caution">
    <text evidence="2">The sequence shown here is derived from an EMBL/GenBank/DDBJ whole genome shotgun (WGS) entry which is preliminary data.</text>
</comment>
<dbReference type="PROSITE" id="PS50943">
    <property type="entry name" value="HTH_CROC1"/>
    <property type="match status" value="1"/>
</dbReference>
<dbReference type="InterPro" id="IPR041413">
    <property type="entry name" value="MLTR_LBD"/>
</dbReference>
<evidence type="ECO:0000313" key="2">
    <source>
        <dbReference type="EMBL" id="RAV11513.1"/>
    </source>
</evidence>
<dbReference type="EMBL" id="QMFB01000037">
    <property type="protein sequence ID" value="RAV11513.1"/>
    <property type="molecule type" value="Genomic_DNA"/>
</dbReference>
<sequence length="286" mass="33268">MEGISSSISLGEFLRSRRERLPPEEVGLSSYGRRRTPGLRREELAQLAHIGTSWYTSLEQGRNINPSEDVLNNIAKALRLTEDERCHLHLLARPIKQAKVDEQKLNVGLERTVMALEPNPAFIMGRSWDLLLWNQAAEIVLGLPVFSYDLQQKPNWLRRFLMDTSLKSKNMDWEAKAQVMIARFRADYAHFPNDARFKELIEEFMQISELFREKWPRHDVQVVTDCHKRWSDPRIGGMEFEHVTLQPPTDPELKIMIYTASKDTAARLQSFMGTQTYRNSSENRII</sequence>
<dbReference type="Gene3D" id="1.10.260.40">
    <property type="entry name" value="lambda repressor-like DNA-binding domains"/>
    <property type="match status" value="1"/>
</dbReference>
<dbReference type="Pfam" id="PF13560">
    <property type="entry name" value="HTH_31"/>
    <property type="match status" value="1"/>
</dbReference>
<evidence type="ECO:0000259" key="1">
    <source>
        <dbReference type="PROSITE" id="PS50943"/>
    </source>
</evidence>
<organism evidence="2 3">
    <name type="scientific">Paenibacillus contaminans</name>
    <dbReference type="NCBI Taxonomy" id="450362"/>
    <lineage>
        <taxon>Bacteria</taxon>
        <taxon>Bacillati</taxon>
        <taxon>Bacillota</taxon>
        <taxon>Bacilli</taxon>
        <taxon>Bacillales</taxon>
        <taxon>Paenibacillaceae</taxon>
        <taxon>Paenibacillus</taxon>
    </lineage>
</organism>
<dbReference type="SMART" id="SM00530">
    <property type="entry name" value="HTH_XRE"/>
    <property type="match status" value="1"/>
</dbReference>
<dbReference type="CDD" id="cd00093">
    <property type="entry name" value="HTH_XRE"/>
    <property type="match status" value="1"/>
</dbReference>
<dbReference type="Pfam" id="PF17765">
    <property type="entry name" value="MLTR_LBD"/>
    <property type="match status" value="1"/>
</dbReference>
<name>A0A329LYF1_9BACL</name>
<dbReference type="PANTHER" id="PTHR35010">
    <property type="entry name" value="BLL4672 PROTEIN-RELATED"/>
    <property type="match status" value="1"/>
</dbReference>
<dbReference type="RefSeq" id="WP_113035941.1">
    <property type="nucleotide sequence ID" value="NZ_QMFB01000037.1"/>
</dbReference>
<protein>
    <submittedName>
        <fullName evidence="2">Transcriptional regulator</fullName>
    </submittedName>
</protein>
<feature type="domain" description="HTH cro/C1-type" evidence="1">
    <location>
        <begin position="38"/>
        <end position="85"/>
    </location>
</feature>
<dbReference type="SUPFAM" id="SSF47413">
    <property type="entry name" value="lambda repressor-like DNA-binding domains"/>
    <property type="match status" value="1"/>
</dbReference>